<name>A0AC60W178_9ARCH</name>
<organism evidence="1 2">
    <name type="scientific">Candidatus Nitrosomaritimum aestuariumsis</name>
    <dbReference type="NCBI Taxonomy" id="3342354"/>
    <lineage>
        <taxon>Archaea</taxon>
        <taxon>Nitrososphaerota</taxon>
        <taxon>Nitrososphaeria</taxon>
        <taxon>Nitrosopumilales</taxon>
        <taxon>Nitrosopumilaceae</taxon>
        <taxon>Candidatus Nitrosomaritimum</taxon>
    </lineage>
</organism>
<proteinExistence type="predicted"/>
<reference evidence="1 2" key="1">
    <citation type="journal article" date="2020" name="Appl. Environ. Microbiol.">
        <title>Genomic Characteristics of a Novel Species of Ammonia-Oxidizing Archaea from the Jiulong River Estuary.</title>
        <authorList>
            <person name="Zou D."/>
            <person name="Wan R."/>
            <person name="Han L."/>
            <person name="Xu M.N."/>
            <person name="Liu Y."/>
            <person name="Liu H."/>
            <person name="Kao S.J."/>
            <person name="Li M."/>
        </authorList>
    </citation>
    <scope>NUCLEOTIDE SEQUENCE [LARGE SCALE GENOMIC DNA]</scope>
    <source>
        <strain evidence="1">W2bin3</strain>
    </source>
</reference>
<comment type="caution">
    <text evidence="1">The sequence shown here is derived from an EMBL/GenBank/DDBJ whole genome shotgun (WGS) entry which is preliminary data.</text>
</comment>
<protein>
    <submittedName>
        <fullName evidence="1">Uncharacterized protein</fullName>
    </submittedName>
</protein>
<gene>
    <name evidence="1" type="ORF">H2B05_00585</name>
</gene>
<evidence type="ECO:0000313" key="2">
    <source>
        <dbReference type="Proteomes" id="UP000526786"/>
    </source>
</evidence>
<accession>A0AC60W178</accession>
<dbReference type="EMBL" id="JACENC010000026">
    <property type="protein sequence ID" value="MBA4453426.1"/>
    <property type="molecule type" value="Genomic_DNA"/>
</dbReference>
<dbReference type="Proteomes" id="UP000526786">
    <property type="component" value="Unassembled WGS sequence"/>
</dbReference>
<evidence type="ECO:0000313" key="1">
    <source>
        <dbReference type="EMBL" id="MBA4453426.1"/>
    </source>
</evidence>
<sequence>MYFKSKIVFGLVFVLIFSLAVPANADVESPKKQMKKGIAAEDVICKAGLNLVIRNNGDALCLKLSTAERFQERGIGFIPIKISDKAEPAPTIPVKDTTVQFKDAQKEIQNIPASKGSVANFYITDDDLNIAHTGVEIIDTEGLLEFTINGIPIPGPQRMIETGPDTGVFYAQLQLPDTVNGVPVSQDDIIEVRYFDQSDAAGEPRVLVKSIALQNTYAQIQSSAGKTRIGHEFVLRLYEPDANRDSKDVDRIPLNQLEYRGEGGIRVTLASPSFDANSSYLLETGENTDIFEVTIKIPRQLDGKVVHIGDWYEIRYYDASTPSETVEKVILKSRIG</sequence>